<dbReference type="PANTHER" id="PTHR24193">
    <property type="entry name" value="ANKYRIN REPEAT PROTEIN"/>
    <property type="match status" value="1"/>
</dbReference>
<dbReference type="Gene3D" id="1.25.40.20">
    <property type="entry name" value="Ankyrin repeat-containing domain"/>
    <property type="match status" value="2"/>
</dbReference>
<dbReference type="EMBL" id="CAJHNH020000002">
    <property type="protein sequence ID" value="CAG5114521.1"/>
    <property type="molecule type" value="Genomic_DNA"/>
</dbReference>
<proteinExistence type="predicted"/>
<feature type="repeat" description="ANK" evidence="3">
    <location>
        <begin position="155"/>
        <end position="187"/>
    </location>
</feature>
<dbReference type="InterPro" id="IPR002110">
    <property type="entry name" value="Ankyrin_rpt"/>
</dbReference>
<dbReference type="PROSITE" id="PS50088">
    <property type="entry name" value="ANK_REPEAT"/>
    <property type="match status" value="4"/>
</dbReference>
<dbReference type="InterPro" id="IPR050663">
    <property type="entry name" value="Ankyrin-SOCS_Box"/>
</dbReference>
<dbReference type="GO" id="GO:0000976">
    <property type="term" value="F:transcription cis-regulatory region binding"/>
    <property type="evidence" value="ECO:0007669"/>
    <property type="project" value="TreeGrafter"/>
</dbReference>
<evidence type="ECO:0000256" key="2">
    <source>
        <dbReference type="ARBA" id="ARBA00023043"/>
    </source>
</evidence>
<dbReference type="Pfam" id="PF12796">
    <property type="entry name" value="Ank_2"/>
    <property type="match status" value="1"/>
</dbReference>
<gene>
    <name evidence="4" type="ORF">CUNI_LOCUS79</name>
</gene>
<evidence type="ECO:0000313" key="4">
    <source>
        <dbReference type="EMBL" id="CAG5114521.1"/>
    </source>
</evidence>
<keyword evidence="2 3" id="KW-0040">ANK repeat</keyword>
<feature type="repeat" description="ANK" evidence="3">
    <location>
        <begin position="56"/>
        <end position="88"/>
    </location>
</feature>
<dbReference type="Proteomes" id="UP000678393">
    <property type="component" value="Unassembled WGS sequence"/>
</dbReference>
<evidence type="ECO:0000256" key="1">
    <source>
        <dbReference type="ARBA" id="ARBA00022737"/>
    </source>
</evidence>
<keyword evidence="5" id="KW-1185">Reference proteome</keyword>
<dbReference type="GO" id="GO:0005634">
    <property type="term" value="C:nucleus"/>
    <property type="evidence" value="ECO:0007669"/>
    <property type="project" value="TreeGrafter"/>
</dbReference>
<evidence type="ECO:0000256" key="3">
    <source>
        <dbReference type="PROSITE-ProRule" id="PRU00023"/>
    </source>
</evidence>
<organism evidence="4 5">
    <name type="scientific">Candidula unifasciata</name>
    <dbReference type="NCBI Taxonomy" id="100452"/>
    <lineage>
        <taxon>Eukaryota</taxon>
        <taxon>Metazoa</taxon>
        <taxon>Spiralia</taxon>
        <taxon>Lophotrochozoa</taxon>
        <taxon>Mollusca</taxon>
        <taxon>Gastropoda</taxon>
        <taxon>Heterobranchia</taxon>
        <taxon>Euthyneura</taxon>
        <taxon>Panpulmonata</taxon>
        <taxon>Eupulmonata</taxon>
        <taxon>Stylommatophora</taxon>
        <taxon>Helicina</taxon>
        <taxon>Helicoidea</taxon>
        <taxon>Geomitridae</taxon>
        <taxon>Candidula</taxon>
    </lineage>
</organism>
<feature type="repeat" description="ANK" evidence="3">
    <location>
        <begin position="122"/>
        <end position="154"/>
    </location>
</feature>
<keyword evidence="1" id="KW-0677">Repeat</keyword>
<name>A0A8S3YGB2_9EUPU</name>
<dbReference type="GO" id="GO:0045944">
    <property type="term" value="P:positive regulation of transcription by RNA polymerase II"/>
    <property type="evidence" value="ECO:0007669"/>
    <property type="project" value="TreeGrafter"/>
</dbReference>
<dbReference type="AlphaFoldDB" id="A0A8S3YGB2"/>
<reference evidence="4" key="1">
    <citation type="submission" date="2021-04" db="EMBL/GenBank/DDBJ databases">
        <authorList>
            <consortium name="Molecular Ecology Group"/>
        </authorList>
    </citation>
    <scope>NUCLEOTIDE SEQUENCE</scope>
</reference>
<evidence type="ECO:0000313" key="5">
    <source>
        <dbReference type="Proteomes" id="UP000678393"/>
    </source>
</evidence>
<dbReference type="InterPro" id="IPR036770">
    <property type="entry name" value="Ankyrin_rpt-contain_sf"/>
</dbReference>
<dbReference type="SMART" id="SM00248">
    <property type="entry name" value="ANK"/>
    <property type="match status" value="4"/>
</dbReference>
<dbReference type="Pfam" id="PF13637">
    <property type="entry name" value="Ank_4"/>
    <property type="match status" value="1"/>
</dbReference>
<sequence>MAAQTTADEVCKLAYEGNFGILRIKLENYRSLASKKDTESHADIVVFVGNVYLGSPLNNALMIASSAGRTQIVYDLLGHGAQVNAVNNNGQSSLHYAASKGHLEICEALVKYGADIECVDSLGHTPLHRAASRGNLSIVKFLIAHDAPLDLRDATGCTPLHLACEDGNGEVARLLIDHGARTDIRNNEKQTAFELAPRALKRSLQSSLDR</sequence>
<accession>A0A8S3YGB2</accession>
<dbReference type="PROSITE" id="PS50297">
    <property type="entry name" value="ANK_REP_REGION"/>
    <property type="match status" value="3"/>
</dbReference>
<feature type="repeat" description="ANK" evidence="3">
    <location>
        <begin position="89"/>
        <end position="121"/>
    </location>
</feature>
<comment type="caution">
    <text evidence="4">The sequence shown here is derived from an EMBL/GenBank/DDBJ whole genome shotgun (WGS) entry which is preliminary data.</text>
</comment>
<dbReference type="SUPFAM" id="SSF48403">
    <property type="entry name" value="Ankyrin repeat"/>
    <property type="match status" value="1"/>
</dbReference>
<dbReference type="PANTHER" id="PTHR24193:SF121">
    <property type="entry name" value="ADA2A-CONTAINING COMPLEX COMPONENT 3, ISOFORM D"/>
    <property type="match status" value="1"/>
</dbReference>
<protein>
    <submittedName>
        <fullName evidence="4">Uncharacterized protein</fullName>
    </submittedName>
</protein>
<dbReference type="PRINTS" id="PR01415">
    <property type="entry name" value="ANKYRIN"/>
</dbReference>
<dbReference type="OrthoDB" id="10257076at2759"/>